<dbReference type="GO" id="GO:0009254">
    <property type="term" value="P:peptidoglycan turnover"/>
    <property type="evidence" value="ECO:0007669"/>
    <property type="project" value="TreeGrafter"/>
</dbReference>
<reference evidence="9 10" key="1">
    <citation type="submission" date="2015-02" db="EMBL/GenBank/DDBJ databases">
        <title>Draft genome sequences of ten Microbacterium spp. with emphasis on heavy metal contaminated environments.</title>
        <authorList>
            <person name="Corretto E."/>
        </authorList>
    </citation>
    <scope>NUCLEOTIDE SEQUENCE [LARGE SCALE GENOMIC DNA]</scope>
    <source>
        <strain evidence="9 10">DSM 12966</strain>
    </source>
</reference>
<dbReference type="InterPro" id="IPR050226">
    <property type="entry name" value="NagZ_Beta-hexosaminidase"/>
</dbReference>
<keyword evidence="10" id="KW-1185">Reference proteome</keyword>
<evidence type="ECO:0000256" key="2">
    <source>
        <dbReference type="ARBA" id="ARBA00005336"/>
    </source>
</evidence>
<dbReference type="InterPro" id="IPR036962">
    <property type="entry name" value="Glyco_hydro_3_N_sf"/>
</dbReference>
<evidence type="ECO:0000256" key="7">
    <source>
        <dbReference type="SAM" id="SignalP"/>
    </source>
</evidence>
<dbReference type="EMBL" id="JYIU01000044">
    <property type="protein sequence ID" value="KJL20118.1"/>
    <property type="molecule type" value="Genomic_DNA"/>
</dbReference>
<feature type="signal peptide" evidence="7">
    <location>
        <begin position="1"/>
        <end position="19"/>
    </location>
</feature>
<comment type="caution">
    <text evidence="9">The sequence shown here is derived from an EMBL/GenBank/DDBJ whole genome shotgun (WGS) entry which is preliminary data.</text>
</comment>
<dbReference type="InterPro" id="IPR001764">
    <property type="entry name" value="Glyco_hydro_3_N"/>
</dbReference>
<accession>A0A0F0KGY1</accession>
<feature type="region of interest" description="Disordered" evidence="6">
    <location>
        <begin position="24"/>
        <end position="53"/>
    </location>
</feature>
<dbReference type="Proteomes" id="UP000033572">
    <property type="component" value="Unassembled WGS sequence"/>
</dbReference>
<sequence>MAVATAVIMGLCLSASAHGAVVGEGVPTRTPPNNEGLTAVGPRSDAPADEAGLGPQHRAAALVEQMSIEEQAASIVMGHIPTTDTAALRQYMAQGLGGFILMGANIPGDGAALTTITDALTVDPELPPLVAVDQEGGIVSRLPGDTYPASTTLKTSPAAETSAAFSARAALVADAGISVDFGTVADVTADPGSFIFGRALGTDPQSAADRVAAATTAQEALIASTLKHFPGHGAAPGDSHHAIPETAKTLEEWRESDAVPFVAGVDAGASVLMFGHLAYTAVDPAPASLSPRWHEIAREELGFDGVIVTDDLGMLQSSGIPEYADPVANAVTAVSAGTDLVLMIAGSTAETAGQITAGLSAAVDAGTLPEDRLAEAATRVMTLRLQSTAASAEWALCPDCEPAG</sequence>
<evidence type="ECO:0000256" key="6">
    <source>
        <dbReference type="SAM" id="MobiDB-lite"/>
    </source>
</evidence>
<dbReference type="Gene3D" id="3.20.20.300">
    <property type="entry name" value="Glycoside hydrolase, family 3, N-terminal domain"/>
    <property type="match status" value="1"/>
</dbReference>
<dbReference type="RefSeq" id="WP_244268202.1">
    <property type="nucleotide sequence ID" value="NZ_CP031425.1"/>
</dbReference>
<organism evidence="9 10">
    <name type="scientific">Microbacterium foliorum</name>
    <dbReference type="NCBI Taxonomy" id="104336"/>
    <lineage>
        <taxon>Bacteria</taxon>
        <taxon>Bacillati</taxon>
        <taxon>Actinomycetota</taxon>
        <taxon>Actinomycetes</taxon>
        <taxon>Micrococcales</taxon>
        <taxon>Microbacteriaceae</taxon>
        <taxon>Microbacterium</taxon>
    </lineage>
</organism>
<keyword evidence="9" id="KW-0449">Lipoprotein</keyword>
<dbReference type="PANTHER" id="PTHR30480:SF13">
    <property type="entry name" value="BETA-HEXOSAMINIDASE"/>
    <property type="match status" value="1"/>
</dbReference>
<dbReference type="PANTHER" id="PTHR30480">
    <property type="entry name" value="BETA-HEXOSAMINIDASE-RELATED"/>
    <property type="match status" value="1"/>
</dbReference>
<dbReference type="GeneID" id="94444718"/>
<dbReference type="EC" id="3.2.1.52" evidence="3"/>
<evidence type="ECO:0000259" key="8">
    <source>
        <dbReference type="Pfam" id="PF00933"/>
    </source>
</evidence>
<feature type="chain" id="PRO_5002444358" description="beta-N-acetylhexosaminidase" evidence="7">
    <location>
        <begin position="20"/>
        <end position="404"/>
    </location>
</feature>
<evidence type="ECO:0000256" key="1">
    <source>
        <dbReference type="ARBA" id="ARBA00001231"/>
    </source>
</evidence>
<comment type="catalytic activity">
    <reaction evidence="1">
        <text>Hydrolysis of terminal non-reducing N-acetyl-D-hexosamine residues in N-acetyl-beta-D-hexosaminides.</text>
        <dbReference type="EC" id="3.2.1.52"/>
    </reaction>
</comment>
<keyword evidence="4" id="KW-0378">Hydrolase</keyword>
<evidence type="ECO:0000256" key="3">
    <source>
        <dbReference type="ARBA" id="ARBA00012663"/>
    </source>
</evidence>
<dbReference type="GO" id="GO:0004563">
    <property type="term" value="F:beta-N-acetylhexosaminidase activity"/>
    <property type="evidence" value="ECO:0007669"/>
    <property type="project" value="UniProtKB-EC"/>
</dbReference>
<gene>
    <name evidence="9" type="primary">ybbD_1</name>
    <name evidence="9" type="ORF">RN50_02297</name>
</gene>
<evidence type="ECO:0000313" key="9">
    <source>
        <dbReference type="EMBL" id="KJL20118.1"/>
    </source>
</evidence>
<proteinExistence type="inferred from homology"/>
<name>A0A0F0KGY1_9MICO</name>
<dbReference type="AlphaFoldDB" id="A0A0F0KGY1"/>
<dbReference type="PATRIC" id="fig|104336.4.peg.2339"/>
<feature type="domain" description="Glycoside hydrolase family 3 N-terminal" evidence="8">
    <location>
        <begin position="93"/>
        <end position="383"/>
    </location>
</feature>
<dbReference type="SUPFAM" id="SSF51445">
    <property type="entry name" value="(Trans)glycosidases"/>
    <property type="match status" value="1"/>
</dbReference>
<comment type="similarity">
    <text evidence="2">Belongs to the glycosyl hydrolase 3 family.</text>
</comment>
<protein>
    <recommendedName>
        <fullName evidence="3">beta-N-acetylhexosaminidase</fullName>
        <ecNumber evidence="3">3.2.1.52</ecNumber>
    </recommendedName>
</protein>
<dbReference type="InterPro" id="IPR017853">
    <property type="entry name" value="GH"/>
</dbReference>
<evidence type="ECO:0000256" key="5">
    <source>
        <dbReference type="ARBA" id="ARBA00023295"/>
    </source>
</evidence>
<evidence type="ECO:0000313" key="10">
    <source>
        <dbReference type="Proteomes" id="UP000033572"/>
    </source>
</evidence>
<keyword evidence="5" id="KW-0326">Glycosidase</keyword>
<dbReference type="GO" id="GO:0005975">
    <property type="term" value="P:carbohydrate metabolic process"/>
    <property type="evidence" value="ECO:0007669"/>
    <property type="project" value="InterPro"/>
</dbReference>
<keyword evidence="7" id="KW-0732">Signal</keyword>
<evidence type="ECO:0000256" key="4">
    <source>
        <dbReference type="ARBA" id="ARBA00022801"/>
    </source>
</evidence>
<dbReference type="Pfam" id="PF00933">
    <property type="entry name" value="Glyco_hydro_3"/>
    <property type="match status" value="1"/>
</dbReference>